<accession>A0ACC0UQK3</accession>
<evidence type="ECO:0000313" key="1">
    <source>
        <dbReference type="EMBL" id="KAI9896404.1"/>
    </source>
</evidence>
<protein>
    <submittedName>
        <fullName evidence="1">Uncharacterized protein</fullName>
    </submittedName>
</protein>
<evidence type="ECO:0000313" key="2">
    <source>
        <dbReference type="Proteomes" id="UP001163324"/>
    </source>
</evidence>
<reference evidence="1" key="1">
    <citation type="submission" date="2022-10" db="EMBL/GenBank/DDBJ databases">
        <title>Complete Genome of Trichothecium roseum strain YXFP-22015, a Plant Pathogen Isolated from Citrus.</title>
        <authorList>
            <person name="Wang Y."/>
            <person name="Zhu L."/>
        </authorList>
    </citation>
    <scope>NUCLEOTIDE SEQUENCE</scope>
    <source>
        <strain evidence="1">YXFP-22015</strain>
    </source>
</reference>
<sequence>MSPTSRFFQWIYRSFYFILYIILLGLLLITPADAIERSLKNGQIYNVWLLIIVSAVTILVICFVYFVRLYVNRTILASIPKTRMPIELGDVKKHVHAMIGEGLQRSALVAFEARPRIGGREGTQTAAGQLVVERDLQRKIWGGIEHKGWASPESPDLPNLQYTTVLAELPNLIEAKALTLAPPDPMVQGPPGSALDPEAVGLLQRPPNLSLRGYIDHLISLGVLAPGDPTNSFLQKYEGARFSTQPLSDAGFRELMHLFAELLRLMTSMDFSLLDADSASTLSGYGFDGRFGDEATRRSVRPRSPTSTVSTQDSVLRQTPLRSSSWAQYRTAPNTPLSRRAPTSRNSPSRKSTRRSSSSSGDSRDTFAQTRRPYQLPDSSSSSGRSLRSDSADGSVIRLATSDDGEVLPYVLSLTRTTDSLGGV</sequence>
<gene>
    <name evidence="1" type="ORF">N3K66_008576</name>
</gene>
<comment type="caution">
    <text evidence="1">The sequence shown here is derived from an EMBL/GenBank/DDBJ whole genome shotgun (WGS) entry which is preliminary data.</text>
</comment>
<name>A0ACC0UQK3_9HYPO</name>
<dbReference type="EMBL" id="CM047948">
    <property type="protein sequence ID" value="KAI9896404.1"/>
    <property type="molecule type" value="Genomic_DNA"/>
</dbReference>
<dbReference type="Proteomes" id="UP001163324">
    <property type="component" value="Chromosome 9"/>
</dbReference>
<organism evidence="1 2">
    <name type="scientific">Trichothecium roseum</name>
    <dbReference type="NCBI Taxonomy" id="47278"/>
    <lineage>
        <taxon>Eukaryota</taxon>
        <taxon>Fungi</taxon>
        <taxon>Dikarya</taxon>
        <taxon>Ascomycota</taxon>
        <taxon>Pezizomycotina</taxon>
        <taxon>Sordariomycetes</taxon>
        <taxon>Hypocreomycetidae</taxon>
        <taxon>Hypocreales</taxon>
        <taxon>Hypocreales incertae sedis</taxon>
        <taxon>Trichothecium</taxon>
    </lineage>
</organism>
<proteinExistence type="predicted"/>
<keyword evidence="2" id="KW-1185">Reference proteome</keyword>